<protein>
    <submittedName>
        <fullName evidence="2">Uncharacterized protein</fullName>
    </submittedName>
</protein>
<gene>
    <name evidence="2" type="ORF">XM52_23935</name>
</gene>
<evidence type="ECO:0000313" key="2">
    <source>
        <dbReference type="EMBL" id="KRS15492.1"/>
    </source>
</evidence>
<dbReference type="PATRIC" id="fig|540747.5.peg.3144"/>
<dbReference type="Proteomes" id="UP000051401">
    <property type="component" value="Unassembled WGS sequence"/>
</dbReference>
<dbReference type="AlphaFoldDB" id="A0A0T5P394"/>
<dbReference type="STRING" id="540747.SAMN04488031_11514"/>
<feature type="region of interest" description="Disordered" evidence="1">
    <location>
        <begin position="1"/>
        <end position="27"/>
    </location>
</feature>
<sequence>MSNSSGKCPSRLSRDLPRRSGSARGAKSVLASVQNVDGVKRDQTVLREILSGNMPGFLRHLAPVNVSGKAADGSNVQITLCVTPDYLALGSDRDYVRVPLGLRAATRIGEEFNMILPTPRMVDMIYRQADLRLSPRPMSPGPQMTSTNYFMRHNATVEAQRQSAGAAPGTLISGHKKDVVLTTRLASNRGRVAIYGWHQRNGQPIQPLSTVHGAGYADYSHGVRLVSRTAFLNGQSVDLRTLMADPRYAGLLSSEGPISGPGLRMAALASN</sequence>
<reference evidence="2 3" key="1">
    <citation type="submission" date="2015-04" db="EMBL/GenBank/DDBJ databases">
        <title>The draft genome sequence of Roseovarius indicus B108T.</title>
        <authorList>
            <person name="Li G."/>
            <person name="Lai Q."/>
            <person name="Shao Z."/>
            <person name="Yan P."/>
        </authorList>
    </citation>
    <scope>NUCLEOTIDE SEQUENCE [LARGE SCALE GENOMIC DNA]</scope>
    <source>
        <strain evidence="2 3">B108</strain>
    </source>
</reference>
<organism evidence="2 3">
    <name type="scientific">Roseovarius indicus</name>
    <dbReference type="NCBI Taxonomy" id="540747"/>
    <lineage>
        <taxon>Bacteria</taxon>
        <taxon>Pseudomonadati</taxon>
        <taxon>Pseudomonadota</taxon>
        <taxon>Alphaproteobacteria</taxon>
        <taxon>Rhodobacterales</taxon>
        <taxon>Roseobacteraceae</taxon>
        <taxon>Roseovarius</taxon>
    </lineage>
</organism>
<evidence type="ECO:0000256" key="1">
    <source>
        <dbReference type="SAM" id="MobiDB-lite"/>
    </source>
</evidence>
<evidence type="ECO:0000313" key="3">
    <source>
        <dbReference type="Proteomes" id="UP000051401"/>
    </source>
</evidence>
<keyword evidence="3" id="KW-1185">Reference proteome</keyword>
<proteinExistence type="predicted"/>
<name>A0A0T5P394_9RHOB</name>
<accession>A0A0T5P394</accession>
<dbReference type="EMBL" id="LAXI01000022">
    <property type="protein sequence ID" value="KRS15492.1"/>
    <property type="molecule type" value="Genomic_DNA"/>
</dbReference>
<comment type="caution">
    <text evidence="2">The sequence shown here is derived from an EMBL/GenBank/DDBJ whole genome shotgun (WGS) entry which is preliminary data.</text>
</comment>